<dbReference type="eggNOG" id="COG3050">
    <property type="taxonomic scope" value="Bacteria"/>
</dbReference>
<dbReference type="KEGG" id="ebt:EBL_c33780"/>
<dbReference type="Gene3D" id="3.40.50.10220">
    <property type="entry name" value="DNA polymerase III, psi subunit"/>
    <property type="match status" value="1"/>
</dbReference>
<dbReference type="GO" id="GO:0006260">
    <property type="term" value="P:DNA replication"/>
    <property type="evidence" value="ECO:0007669"/>
    <property type="project" value="UniProtKB-KW"/>
</dbReference>
<keyword evidence="1" id="KW-0808">Transferase</keyword>
<dbReference type="SUPFAM" id="SSF102220">
    <property type="entry name" value="DNA polymerase III psi subunit"/>
    <property type="match status" value="1"/>
</dbReference>
<evidence type="ECO:0000313" key="2">
    <source>
        <dbReference type="EMBL" id="AFJ48441.1"/>
    </source>
</evidence>
<dbReference type="NCBIfam" id="NF005337">
    <property type="entry name" value="PRK06856.1-3"/>
    <property type="match status" value="1"/>
</dbReference>
<keyword evidence="3" id="KW-1185">Reference proteome</keyword>
<name>I2BD37_SHIBC</name>
<comment type="function">
    <text evidence="1">Part of the beta sliding clamp loading complex, which hydrolyzes ATP to load the beta clamp onto primed DNA to form the DNA replication pre-initiation complex. DNA polymerase III is a complex, multichain enzyme responsible for most of the replicative synthesis in bacteria. This DNA polymerase also exhibits 3' to 5' exonuclease activity.</text>
</comment>
<organism evidence="2 3">
    <name type="scientific">Shimwellia blattae (strain ATCC 29907 / DSM 4481 / JCM 1650 / NBRC 105725 / CDC 9005-74)</name>
    <name type="common">Escherichia blattae</name>
    <dbReference type="NCBI Taxonomy" id="630626"/>
    <lineage>
        <taxon>Bacteria</taxon>
        <taxon>Pseudomonadati</taxon>
        <taxon>Pseudomonadota</taxon>
        <taxon>Gammaproteobacteria</taxon>
        <taxon>Enterobacterales</taxon>
        <taxon>Enterobacteriaceae</taxon>
        <taxon>Shimwellia</taxon>
    </lineage>
</organism>
<dbReference type="STRING" id="630626.EBL_c33780"/>
<keyword evidence="1" id="KW-0239">DNA-directed DNA polymerase</keyword>
<evidence type="ECO:0000256" key="1">
    <source>
        <dbReference type="PIRNR" id="PIRNR029225"/>
    </source>
</evidence>
<dbReference type="Pfam" id="PF03603">
    <property type="entry name" value="DNA_III_psi"/>
    <property type="match status" value="1"/>
</dbReference>
<dbReference type="PATRIC" id="fig|630626.3.peg.3293"/>
<proteinExistence type="predicted"/>
<protein>
    <recommendedName>
        <fullName evidence="1">DNA polymerase III subunit psi</fullName>
    </recommendedName>
</protein>
<dbReference type="EMBL" id="CP001560">
    <property type="protein sequence ID" value="AFJ48441.1"/>
    <property type="molecule type" value="Genomic_DNA"/>
</dbReference>
<dbReference type="HOGENOM" id="CLU_132082_0_0_6"/>
<dbReference type="Proteomes" id="UP000001955">
    <property type="component" value="Chromosome"/>
</dbReference>
<gene>
    <name evidence="2" type="primary">holD</name>
    <name evidence="2" type="ordered locus">EBL_c33780</name>
</gene>
<dbReference type="RefSeq" id="WP_002444060.1">
    <property type="nucleotide sequence ID" value="NC_017910.1"/>
</dbReference>
<dbReference type="AlphaFoldDB" id="I2BD37"/>
<dbReference type="InterPro" id="IPR036654">
    <property type="entry name" value="DNA_pol_III_psi_sf"/>
</dbReference>
<reference evidence="2 3" key="1">
    <citation type="journal article" date="2012" name="J. Bacteriol.">
        <title>Complete genome sequence of the B12-producing Shimwellia blattae strain DSM 4481, isolated from a cockroach.</title>
        <authorList>
            <person name="Brzuszkiewicz E."/>
            <person name="Waschkowitz T."/>
            <person name="Wiezer A."/>
            <person name="Daniel R."/>
        </authorList>
    </citation>
    <scope>NUCLEOTIDE SEQUENCE [LARGE SCALE GENOMIC DNA]</scope>
    <source>
        <strain evidence="3">ATCC 29907 / DSM 4481 / JCM 1650 / NBRC 105725 / CDC 9005-74</strain>
    </source>
</reference>
<keyword evidence="1" id="KW-0548">Nucleotidyltransferase</keyword>
<accession>K6WLD5</accession>
<dbReference type="OrthoDB" id="5682636at2"/>
<accession>I2BD37</accession>
<keyword evidence="1" id="KW-0235">DNA replication</keyword>
<dbReference type="GO" id="GO:0008408">
    <property type="term" value="F:3'-5' exonuclease activity"/>
    <property type="evidence" value="ECO:0007669"/>
    <property type="project" value="InterPro"/>
</dbReference>
<evidence type="ECO:0000313" key="3">
    <source>
        <dbReference type="Proteomes" id="UP000001955"/>
    </source>
</evidence>
<dbReference type="PIRSF" id="PIRSF029225">
    <property type="entry name" value="DNA_pol_III_psi"/>
    <property type="match status" value="1"/>
</dbReference>
<dbReference type="GO" id="GO:0003887">
    <property type="term" value="F:DNA-directed DNA polymerase activity"/>
    <property type="evidence" value="ECO:0007669"/>
    <property type="project" value="UniProtKB-KW"/>
</dbReference>
<dbReference type="InterPro" id="IPR004615">
    <property type="entry name" value="DNA_pol_III_psi"/>
</dbReference>
<sequence>MTSRRDWQLQQLGITQWTLRRPAALQGEIAVALSGQTRLVIVASEPPALDDPLVRDVLLSLALSADQVQCLTPEQLAILPQGSRCNSWRMAIDQPLALAGAQLDTPALDELQQSGAARRALWQQICEHEPDFYPQHGLSGRSAGD</sequence>